<feature type="region of interest" description="Disordered" evidence="1">
    <location>
        <begin position="108"/>
        <end position="147"/>
    </location>
</feature>
<reference evidence="2 3" key="1">
    <citation type="submission" date="2024-01" db="EMBL/GenBank/DDBJ databases">
        <title>The genomes of 5 underutilized Papilionoideae crops provide insights into root nodulation and disease resistanc.</title>
        <authorList>
            <person name="Yuan L."/>
        </authorList>
    </citation>
    <scope>NUCLEOTIDE SEQUENCE [LARGE SCALE GENOMIC DNA]</scope>
    <source>
        <strain evidence="2">ZHUSHIDOU_FW_LH</strain>
        <tissue evidence="2">Leaf</tissue>
    </source>
</reference>
<keyword evidence="3" id="KW-1185">Reference proteome</keyword>
<evidence type="ECO:0000313" key="3">
    <source>
        <dbReference type="Proteomes" id="UP001372338"/>
    </source>
</evidence>
<dbReference type="AlphaFoldDB" id="A0AAN9F7W6"/>
<accession>A0AAN9F7W6</accession>
<dbReference type="Proteomes" id="UP001372338">
    <property type="component" value="Unassembled WGS sequence"/>
</dbReference>
<name>A0AAN9F7W6_CROPI</name>
<sequence>MFDDSSITNQAVDNVSVAIESGDHLPIKVEDTVPAAASETCIQLPVKPVDTLSPPSETSKRLPVKAVNTVSATCEIDRKPTRDFASGEIHGTPLACPPLQTKLPQPVESLHHQRRKPCFGWISDDDDDDDDEEEKPIELPPAPLFLK</sequence>
<gene>
    <name evidence="2" type="ORF">RIF29_21971</name>
</gene>
<feature type="compositionally biased region" description="Acidic residues" evidence="1">
    <location>
        <begin position="123"/>
        <end position="135"/>
    </location>
</feature>
<feature type="compositionally biased region" description="Pro residues" evidence="1">
    <location>
        <begin position="138"/>
        <end position="147"/>
    </location>
</feature>
<proteinExistence type="predicted"/>
<dbReference type="EMBL" id="JAYWIO010000004">
    <property type="protein sequence ID" value="KAK7269251.1"/>
    <property type="molecule type" value="Genomic_DNA"/>
</dbReference>
<protein>
    <submittedName>
        <fullName evidence="2">Uncharacterized protein</fullName>
    </submittedName>
</protein>
<comment type="caution">
    <text evidence="2">The sequence shown here is derived from an EMBL/GenBank/DDBJ whole genome shotgun (WGS) entry which is preliminary data.</text>
</comment>
<evidence type="ECO:0000256" key="1">
    <source>
        <dbReference type="SAM" id="MobiDB-lite"/>
    </source>
</evidence>
<evidence type="ECO:0000313" key="2">
    <source>
        <dbReference type="EMBL" id="KAK7269251.1"/>
    </source>
</evidence>
<organism evidence="2 3">
    <name type="scientific">Crotalaria pallida</name>
    <name type="common">Smooth rattlebox</name>
    <name type="synonym">Crotalaria striata</name>
    <dbReference type="NCBI Taxonomy" id="3830"/>
    <lineage>
        <taxon>Eukaryota</taxon>
        <taxon>Viridiplantae</taxon>
        <taxon>Streptophyta</taxon>
        <taxon>Embryophyta</taxon>
        <taxon>Tracheophyta</taxon>
        <taxon>Spermatophyta</taxon>
        <taxon>Magnoliopsida</taxon>
        <taxon>eudicotyledons</taxon>
        <taxon>Gunneridae</taxon>
        <taxon>Pentapetalae</taxon>
        <taxon>rosids</taxon>
        <taxon>fabids</taxon>
        <taxon>Fabales</taxon>
        <taxon>Fabaceae</taxon>
        <taxon>Papilionoideae</taxon>
        <taxon>50 kb inversion clade</taxon>
        <taxon>genistoids sensu lato</taxon>
        <taxon>core genistoids</taxon>
        <taxon>Crotalarieae</taxon>
        <taxon>Crotalaria</taxon>
    </lineage>
</organism>